<name>A0A382DLS9_9ZZZZ</name>
<reference evidence="1" key="1">
    <citation type="submission" date="2018-05" db="EMBL/GenBank/DDBJ databases">
        <authorList>
            <person name="Lanie J.A."/>
            <person name="Ng W.-L."/>
            <person name="Kazmierczak K.M."/>
            <person name="Andrzejewski T.M."/>
            <person name="Davidsen T.M."/>
            <person name="Wayne K.J."/>
            <person name="Tettelin H."/>
            <person name="Glass J.I."/>
            <person name="Rusch D."/>
            <person name="Podicherti R."/>
            <person name="Tsui H.-C.T."/>
            <person name="Winkler M.E."/>
        </authorList>
    </citation>
    <scope>NUCLEOTIDE SEQUENCE</scope>
</reference>
<accession>A0A382DLS9</accession>
<dbReference type="AlphaFoldDB" id="A0A382DLS9"/>
<evidence type="ECO:0000313" key="1">
    <source>
        <dbReference type="EMBL" id="SVB38577.1"/>
    </source>
</evidence>
<protein>
    <submittedName>
        <fullName evidence="1">Uncharacterized protein</fullName>
    </submittedName>
</protein>
<dbReference type="EMBL" id="UINC01039706">
    <property type="protein sequence ID" value="SVB38577.1"/>
    <property type="molecule type" value="Genomic_DNA"/>
</dbReference>
<sequence length="123" mass="14108">MKNQDVYLIFGDYADLCNLAYSHYMWVSNSKLNTPQIKSFWKLNKDYSQGHGIISFDEGGLSELLISINEHHSGDGIEYLKWLNILVYGIPLEKFEIKQLESLLDSELDFSASGAFVRLQRAI</sequence>
<gene>
    <name evidence="1" type="ORF">METZ01_LOCUS191431</name>
</gene>
<proteinExistence type="predicted"/>
<organism evidence="1">
    <name type="scientific">marine metagenome</name>
    <dbReference type="NCBI Taxonomy" id="408172"/>
    <lineage>
        <taxon>unclassified sequences</taxon>
        <taxon>metagenomes</taxon>
        <taxon>ecological metagenomes</taxon>
    </lineage>
</organism>